<dbReference type="GO" id="GO:0046872">
    <property type="term" value="F:metal ion binding"/>
    <property type="evidence" value="ECO:0007669"/>
    <property type="project" value="UniProtKB-KW"/>
</dbReference>
<evidence type="ECO:0000256" key="4">
    <source>
        <dbReference type="ARBA" id="ARBA00022801"/>
    </source>
</evidence>
<evidence type="ECO:0000313" key="8">
    <source>
        <dbReference type="EMBL" id="AKY04183.1"/>
    </source>
</evidence>
<dbReference type="Pfam" id="PF00293">
    <property type="entry name" value="NUDIX"/>
    <property type="match status" value="1"/>
</dbReference>
<dbReference type="InterPro" id="IPR045121">
    <property type="entry name" value="CoAse"/>
</dbReference>
<dbReference type="InterPro" id="IPR000086">
    <property type="entry name" value="NUDIX_hydrolase_dom"/>
</dbReference>
<dbReference type="PROSITE" id="PS51462">
    <property type="entry name" value="NUDIX"/>
    <property type="match status" value="1"/>
</dbReference>
<dbReference type="GO" id="GO:0010945">
    <property type="term" value="F:coenzyme A diphosphatase activity"/>
    <property type="evidence" value="ECO:0007669"/>
    <property type="project" value="InterPro"/>
</dbReference>
<evidence type="ECO:0000256" key="1">
    <source>
        <dbReference type="ARBA" id="ARBA00001936"/>
    </source>
</evidence>
<dbReference type="InterPro" id="IPR015797">
    <property type="entry name" value="NUDIX_hydrolase-like_dom_sf"/>
</dbReference>
<dbReference type="Gene3D" id="3.90.79.10">
    <property type="entry name" value="Nucleoside Triphosphate Pyrophosphohydrolase"/>
    <property type="match status" value="1"/>
</dbReference>
<dbReference type="PANTHER" id="PTHR12992:SF11">
    <property type="entry name" value="MITOCHONDRIAL COENZYME A DIPHOSPHATASE NUDT8"/>
    <property type="match status" value="1"/>
</dbReference>
<feature type="domain" description="Nudix hydrolase" evidence="7">
    <location>
        <begin position="21"/>
        <end position="158"/>
    </location>
</feature>
<keyword evidence="3" id="KW-0479">Metal-binding</keyword>
<comment type="cofactor">
    <cofactor evidence="1">
        <name>Mn(2+)</name>
        <dbReference type="ChEBI" id="CHEBI:29035"/>
    </cofactor>
</comment>
<keyword evidence="4 8" id="KW-0378">Hydrolase</keyword>
<evidence type="ECO:0000256" key="5">
    <source>
        <dbReference type="ARBA" id="ARBA00022842"/>
    </source>
</evidence>
<evidence type="ECO:0000256" key="2">
    <source>
        <dbReference type="ARBA" id="ARBA00001946"/>
    </source>
</evidence>
<sequence length="202" mass="22700">MLYMNLSAVNTHAPTPVIDAGRRAAVIAPIVRIGAERHVLFTKRADHLGEHPGQMSFPGGSHEPSDTDLRETALREANEEIGLDSTEAQFHGRLDDILTVTDYAVRPFVVRIPYREYHPDEREVAEIVPLPVSALTDLSNYELTRREHPVHGAIRLHFFYVNGYTVWGATGRMLVQLLELTTDWSAPEEVDRVIDPDSDLPI</sequence>
<accession>A0A0K1YBA4</accession>
<proteinExistence type="predicted"/>
<protein>
    <submittedName>
        <fullName evidence="8">NUDIX hydrolase</fullName>
    </submittedName>
</protein>
<evidence type="ECO:0000259" key="7">
    <source>
        <dbReference type="PROSITE" id="PS51462"/>
    </source>
</evidence>
<dbReference type="PANTHER" id="PTHR12992">
    <property type="entry name" value="NUDIX HYDROLASE"/>
    <property type="match status" value="1"/>
</dbReference>
<keyword evidence="5" id="KW-0460">Magnesium</keyword>
<organism evidence="8">
    <name type="scientific">uncultured haloarchaeon</name>
    <dbReference type="NCBI Taxonomy" id="160804"/>
    <lineage>
        <taxon>Archaea</taxon>
        <taxon>Methanobacteriati</taxon>
        <taxon>Methanobacteriota</taxon>
        <taxon>Stenosarchaea group</taxon>
        <taxon>Halobacteria</taxon>
        <taxon>Halobacteriales</taxon>
        <taxon>Halobacteriaceae</taxon>
        <taxon>environmental samples</taxon>
    </lineage>
</organism>
<keyword evidence="6" id="KW-0464">Manganese</keyword>
<comment type="cofactor">
    <cofactor evidence="2">
        <name>Mg(2+)</name>
        <dbReference type="ChEBI" id="CHEBI:18420"/>
    </cofactor>
</comment>
<dbReference type="CDD" id="cd03426">
    <property type="entry name" value="NUDIX_CoAse_Nudt7"/>
    <property type="match status" value="1"/>
</dbReference>
<name>A0A0K1YBA4_9EURY</name>
<dbReference type="EMBL" id="KT322173">
    <property type="protein sequence ID" value="AKY04183.1"/>
    <property type="molecule type" value="Genomic_DNA"/>
</dbReference>
<reference evidence="8" key="1">
    <citation type="journal article" date="2015" name="BMC Genomics">
        <title>Diversity of the cell-wall associated genomic island of the archaeon Haloquadratum walsbyi.</title>
        <authorList>
            <person name="Martin-Cuadrado A.B."/>
            <person name="Pasic L."/>
            <person name="Rodriguez-Valera F."/>
        </authorList>
    </citation>
    <scope>NUCLEOTIDE SEQUENCE</scope>
</reference>
<evidence type="ECO:0000256" key="3">
    <source>
        <dbReference type="ARBA" id="ARBA00022723"/>
    </source>
</evidence>
<dbReference type="SUPFAM" id="SSF55811">
    <property type="entry name" value="Nudix"/>
    <property type="match status" value="1"/>
</dbReference>
<dbReference type="AlphaFoldDB" id="A0A0K1YBA4"/>
<evidence type="ECO:0000256" key="6">
    <source>
        <dbReference type="ARBA" id="ARBA00023211"/>
    </source>
</evidence>